<dbReference type="GO" id="GO:0005576">
    <property type="term" value="C:extracellular region"/>
    <property type="evidence" value="ECO:0007669"/>
    <property type="project" value="UniProtKB-SubCell"/>
</dbReference>
<dbReference type="Gene3D" id="3.40.50.1820">
    <property type="entry name" value="alpha/beta hydrolase"/>
    <property type="match status" value="1"/>
</dbReference>
<accession>A0A520N161</accession>
<evidence type="ECO:0000256" key="7">
    <source>
        <dbReference type="ARBA" id="ARBA00023326"/>
    </source>
</evidence>
<dbReference type="InterPro" id="IPR029058">
    <property type="entry name" value="AB_hydrolase_fold"/>
</dbReference>
<organism evidence="10 11">
    <name type="scientific">SAR86 cluster bacterium</name>
    <dbReference type="NCBI Taxonomy" id="2030880"/>
    <lineage>
        <taxon>Bacteria</taxon>
        <taxon>Pseudomonadati</taxon>
        <taxon>Pseudomonadota</taxon>
        <taxon>Gammaproteobacteria</taxon>
        <taxon>SAR86 cluster</taxon>
    </lineage>
</organism>
<keyword evidence="2" id="KW-0964">Secreted</keyword>
<feature type="domain" description="Phospholipase/carboxylesterase/thioesterase" evidence="9">
    <location>
        <begin position="163"/>
        <end position="245"/>
    </location>
</feature>
<comment type="caution">
    <text evidence="10">The sequence shown here is derived from an EMBL/GenBank/DDBJ whole genome shotgun (WGS) entry which is preliminary data.</text>
</comment>
<dbReference type="InterPro" id="IPR003140">
    <property type="entry name" value="PLipase/COase/thioEstase"/>
</dbReference>
<evidence type="ECO:0000313" key="10">
    <source>
        <dbReference type="EMBL" id="RZO27209.1"/>
    </source>
</evidence>
<gene>
    <name evidence="10" type="ORF">EVA92_00250</name>
</gene>
<keyword evidence="7" id="KW-0624">Polysaccharide degradation</keyword>
<dbReference type="EMBL" id="SHBE01000001">
    <property type="protein sequence ID" value="RZO27209.1"/>
    <property type="molecule type" value="Genomic_DNA"/>
</dbReference>
<proteinExistence type="predicted"/>
<dbReference type="GO" id="GO:0045493">
    <property type="term" value="P:xylan catabolic process"/>
    <property type="evidence" value="ECO:0007669"/>
    <property type="project" value="UniProtKB-KW"/>
</dbReference>
<comment type="subcellular location">
    <subcellularLocation>
        <location evidence="1">Secreted</location>
    </subcellularLocation>
</comment>
<protein>
    <recommendedName>
        <fullName evidence="9">Phospholipase/carboxylesterase/thioesterase domain-containing protein</fullName>
    </recommendedName>
</protein>
<keyword evidence="6" id="KW-0119">Carbohydrate metabolism</keyword>
<dbReference type="Pfam" id="PF02230">
    <property type="entry name" value="Abhydrolase_2"/>
    <property type="match status" value="1"/>
</dbReference>
<keyword evidence="5" id="KW-0378">Hydrolase</keyword>
<evidence type="ECO:0000256" key="5">
    <source>
        <dbReference type="ARBA" id="ARBA00022801"/>
    </source>
</evidence>
<evidence type="ECO:0000256" key="4">
    <source>
        <dbReference type="ARBA" id="ARBA00022729"/>
    </source>
</evidence>
<dbReference type="PANTHER" id="PTHR38050:SF2">
    <property type="entry name" value="FERULOYL ESTERASE C-RELATED"/>
    <property type="match status" value="1"/>
</dbReference>
<dbReference type="PROSITE" id="PS51257">
    <property type="entry name" value="PROKAR_LIPOPROTEIN"/>
    <property type="match status" value="1"/>
</dbReference>
<dbReference type="PANTHER" id="PTHR38050">
    <property type="match status" value="1"/>
</dbReference>
<reference evidence="10 11" key="1">
    <citation type="submission" date="2019-02" db="EMBL/GenBank/DDBJ databases">
        <title>Prokaryotic population dynamics and viral predation in marine succession experiment using metagenomics: the confinement effect.</title>
        <authorList>
            <person name="Haro-Moreno J.M."/>
            <person name="Rodriguez-Valera F."/>
            <person name="Lopez-Perez M."/>
        </authorList>
    </citation>
    <scope>NUCLEOTIDE SEQUENCE [LARGE SCALE GENOMIC DNA]</scope>
    <source>
        <strain evidence="10">MED-G159</strain>
    </source>
</reference>
<evidence type="ECO:0000313" key="11">
    <source>
        <dbReference type="Proteomes" id="UP000315825"/>
    </source>
</evidence>
<evidence type="ECO:0000256" key="3">
    <source>
        <dbReference type="ARBA" id="ARBA00022651"/>
    </source>
</evidence>
<feature type="chain" id="PRO_5021886999" description="Phospholipase/carboxylesterase/thioesterase domain-containing protein" evidence="8">
    <location>
        <begin position="33"/>
        <end position="338"/>
    </location>
</feature>
<keyword evidence="3" id="KW-0858">Xylan degradation</keyword>
<dbReference type="InterPro" id="IPR043595">
    <property type="entry name" value="FaeB/C/D"/>
</dbReference>
<dbReference type="SUPFAM" id="SSF53474">
    <property type="entry name" value="alpha/beta-Hydrolases"/>
    <property type="match status" value="1"/>
</dbReference>
<evidence type="ECO:0000256" key="8">
    <source>
        <dbReference type="SAM" id="SignalP"/>
    </source>
</evidence>
<evidence type="ECO:0000256" key="2">
    <source>
        <dbReference type="ARBA" id="ARBA00022525"/>
    </source>
</evidence>
<name>A0A520N161_9GAMM</name>
<evidence type="ECO:0000256" key="1">
    <source>
        <dbReference type="ARBA" id="ARBA00004613"/>
    </source>
</evidence>
<dbReference type="GO" id="GO:0030600">
    <property type="term" value="F:feruloyl esterase activity"/>
    <property type="evidence" value="ECO:0007669"/>
    <property type="project" value="InterPro"/>
</dbReference>
<sequence length="338" mass="37058">MSLVYKKFPIFVKNLYFFLGALLITSCGGEGASDKPFDTSADPSPNPITEPECSETAAGKIINCTVTYNGLNRQFSYYLPSSYSSESEDLPLLISLHGGDDTSEANISYTGFSDLAEENEFIALFPQGSVAEDKGSTGWFTGTCDTSEVCDLGYIDFILDSLSSEINLNIDLDRIYATGFSNGAFMAYSLACNLSERIAGIAAVSGSMDIGSISGCNPIHTMPVLHIHGDADLQIPIDGSEYHENVEDVINFWKEFNECTKVSILDGSDKNFDGNAWRTNIYSECLNNVNVEYVVLSGFDHNWPYFQVNSFSNSDIDGSSLIWSFLSRFDINGDREGE</sequence>
<dbReference type="Proteomes" id="UP000315825">
    <property type="component" value="Unassembled WGS sequence"/>
</dbReference>
<evidence type="ECO:0000256" key="6">
    <source>
        <dbReference type="ARBA" id="ARBA00023277"/>
    </source>
</evidence>
<keyword evidence="4 8" id="KW-0732">Signal</keyword>
<dbReference type="AlphaFoldDB" id="A0A520N161"/>
<evidence type="ECO:0000259" key="9">
    <source>
        <dbReference type="Pfam" id="PF02230"/>
    </source>
</evidence>
<feature type="signal peptide" evidence="8">
    <location>
        <begin position="1"/>
        <end position="32"/>
    </location>
</feature>